<evidence type="ECO:0000256" key="3">
    <source>
        <dbReference type="ARBA" id="ARBA00022448"/>
    </source>
</evidence>
<keyword evidence="4" id="KW-1003">Cell membrane</keyword>
<dbReference type="Pfam" id="PF02322">
    <property type="entry name" value="Cyt_bd_oxida_II"/>
    <property type="match status" value="1"/>
</dbReference>
<dbReference type="PIRSF" id="PIRSF000267">
    <property type="entry name" value="Cyt_oxidse_sub2"/>
    <property type="match status" value="1"/>
</dbReference>
<keyword evidence="3" id="KW-0813">Transport</keyword>
<feature type="transmembrane region" description="Helical" evidence="13">
    <location>
        <begin position="81"/>
        <end position="100"/>
    </location>
</feature>
<feature type="transmembrane region" description="Helical" evidence="13">
    <location>
        <begin position="247"/>
        <end position="266"/>
    </location>
</feature>
<evidence type="ECO:0000256" key="8">
    <source>
        <dbReference type="ARBA" id="ARBA00022982"/>
    </source>
</evidence>
<evidence type="ECO:0000256" key="7">
    <source>
        <dbReference type="ARBA" id="ARBA00022723"/>
    </source>
</evidence>
<keyword evidence="8" id="KW-0249">Electron transport</keyword>
<dbReference type="GO" id="GO:0019646">
    <property type="term" value="P:aerobic electron transport chain"/>
    <property type="evidence" value="ECO:0007669"/>
    <property type="project" value="TreeGrafter"/>
</dbReference>
<reference evidence="15" key="1">
    <citation type="submission" date="2016-02" db="EMBL/GenBank/DDBJ databases">
        <authorList>
            <person name="Holder M.E."/>
            <person name="Ajami N.J."/>
            <person name="Petrosino J.F."/>
        </authorList>
    </citation>
    <scope>NUCLEOTIDE SEQUENCE [LARGE SCALE GENOMIC DNA]</scope>
    <source>
        <strain evidence="15">CCUG 36733</strain>
    </source>
</reference>
<evidence type="ECO:0000256" key="9">
    <source>
        <dbReference type="ARBA" id="ARBA00022989"/>
    </source>
</evidence>
<evidence type="ECO:0000313" key="14">
    <source>
        <dbReference type="EMBL" id="AMD88231.1"/>
    </source>
</evidence>
<dbReference type="GO" id="GO:0016682">
    <property type="term" value="F:oxidoreductase activity, acting on diphenols and related substances as donors, oxygen as acceptor"/>
    <property type="evidence" value="ECO:0007669"/>
    <property type="project" value="TreeGrafter"/>
</dbReference>
<evidence type="ECO:0000256" key="4">
    <source>
        <dbReference type="ARBA" id="ARBA00022475"/>
    </source>
</evidence>
<dbReference type="KEGG" id="ard:AXF14_12385"/>
<dbReference type="PANTHER" id="PTHR43141:SF5">
    <property type="entry name" value="CYTOCHROME BD-I UBIQUINOL OXIDASE SUBUNIT 2"/>
    <property type="match status" value="1"/>
</dbReference>
<evidence type="ECO:0000256" key="13">
    <source>
        <dbReference type="SAM" id="Phobius"/>
    </source>
</evidence>
<evidence type="ECO:0000256" key="5">
    <source>
        <dbReference type="ARBA" id="ARBA00022617"/>
    </source>
</evidence>
<dbReference type="PANTHER" id="PTHR43141">
    <property type="entry name" value="CYTOCHROME BD2 SUBUNIT II"/>
    <property type="match status" value="1"/>
</dbReference>
<dbReference type="OrthoDB" id="9776710at2"/>
<dbReference type="GO" id="GO:0070069">
    <property type="term" value="C:cytochrome complex"/>
    <property type="evidence" value="ECO:0007669"/>
    <property type="project" value="TreeGrafter"/>
</dbReference>
<dbReference type="RefSeq" id="WP_067943664.1">
    <property type="nucleotide sequence ID" value="NZ_CP014228.1"/>
</dbReference>
<sequence length="377" mass="40858">MTLSILWLILIAVLWTGYLTLEGFDFGVGMLLHVLGKDERDRRSMMQAIGPHWDGNEVWLLTAGGATFAAFPEWYGTLFSGAYVALFLILLCLIVRVCAIEWRSKINDQAWRDRWDWIHTVAAWIPSIVWGVAFANMVQGMKIEVVMTGTGEVVPASQVATDSLMAGASNQLTGGFLSLLTPFTILGGVVTCTLFLTHGALFIALKTQGDLHERALAFAKKSALVSTAVTAVWALWAQLAYSPNGLSWLPLVIAAVALIASLAVTYQGREGLAFGLHFAGIGGAVAFIFATMAPDVMRSSIDPAYSLTYQQAASTDTTLIIMTVAAIVFVPVVLFYTIWGYKVFSRRIDPSKVNPAEGGLDPKRVRDSAQPEAAIGY</sequence>
<feature type="transmembrane region" description="Helical" evidence="13">
    <location>
        <begin position="179"/>
        <end position="203"/>
    </location>
</feature>
<evidence type="ECO:0000256" key="2">
    <source>
        <dbReference type="ARBA" id="ARBA00007543"/>
    </source>
</evidence>
<protein>
    <submittedName>
        <fullName evidence="14">Cytochrome C oxidase assembly protein</fullName>
    </submittedName>
</protein>
<evidence type="ECO:0000256" key="10">
    <source>
        <dbReference type="ARBA" id="ARBA00023004"/>
    </source>
</evidence>
<keyword evidence="5" id="KW-0349">Heme</keyword>
<feature type="transmembrane region" description="Helical" evidence="13">
    <location>
        <begin position="6"/>
        <end position="35"/>
    </location>
</feature>
<proteinExistence type="inferred from homology"/>
<accession>A0A109W378</accession>
<dbReference type="STRING" id="111015.AXF14_12385"/>
<comment type="similarity">
    <text evidence="2">Belongs to the cytochrome ubiquinol oxidase subunit 2 family.</text>
</comment>
<gene>
    <name evidence="14" type="ORF">AXF14_12385</name>
</gene>
<feature type="compositionally biased region" description="Basic and acidic residues" evidence="12">
    <location>
        <begin position="360"/>
        <end position="369"/>
    </location>
</feature>
<comment type="subcellular location">
    <subcellularLocation>
        <location evidence="1">Cell membrane</location>
        <topology evidence="1">Multi-pass membrane protein</topology>
    </subcellularLocation>
</comment>
<dbReference type="InterPro" id="IPR003317">
    <property type="entry name" value="Cyt-d_oxidase_su2"/>
</dbReference>
<keyword evidence="9 13" id="KW-1133">Transmembrane helix</keyword>
<feature type="transmembrane region" description="Helical" evidence="13">
    <location>
        <begin position="319"/>
        <end position="339"/>
    </location>
</feature>
<keyword evidence="6 13" id="KW-0812">Transmembrane</keyword>
<evidence type="ECO:0000256" key="12">
    <source>
        <dbReference type="SAM" id="MobiDB-lite"/>
    </source>
</evidence>
<keyword evidence="15" id="KW-1185">Reference proteome</keyword>
<dbReference type="AlphaFoldDB" id="A0A109W378"/>
<dbReference type="Proteomes" id="UP000065220">
    <property type="component" value="Chromosome"/>
</dbReference>
<dbReference type="GO" id="GO:0046872">
    <property type="term" value="F:metal ion binding"/>
    <property type="evidence" value="ECO:0007669"/>
    <property type="project" value="UniProtKB-KW"/>
</dbReference>
<evidence type="ECO:0000256" key="1">
    <source>
        <dbReference type="ARBA" id="ARBA00004651"/>
    </source>
</evidence>
<evidence type="ECO:0000256" key="6">
    <source>
        <dbReference type="ARBA" id="ARBA00022692"/>
    </source>
</evidence>
<organism evidence="14 15">
    <name type="scientific">Actinomyces radicidentis</name>
    <dbReference type="NCBI Taxonomy" id="111015"/>
    <lineage>
        <taxon>Bacteria</taxon>
        <taxon>Bacillati</taxon>
        <taxon>Actinomycetota</taxon>
        <taxon>Actinomycetes</taxon>
        <taxon>Actinomycetales</taxon>
        <taxon>Actinomycetaceae</taxon>
        <taxon>Actinomyces</taxon>
    </lineage>
</organism>
<evidence type="ECO:0000256" key="11">
    <source>
        <dbReference type="ARBA" id="ARBA00023136"/>
    </source>
</evidence>
<feature type="transmembrane region" description="Helical" evidence="13">
    <location>
        <begin position="121"/>
        <end position="138"/>
    </location>
</feature>
<dbReference type="GO" id="GO:0005886">
    <property type="term" value="C:plasma membrane"/>
    <property type="evidence" value="ECO:0007669"/>
    <property type="project" value="UniProtKB-SubCell"/>
</dbReference>
<keyword evidence="10" id="KW-0408">Iron</keyword>
<dbReference type="EMBL" id="CP014228">
    <property type="protein sequence ID" value="AMD88231.1"/>
    <property type="molecule type" value="Genomic_DNA"/>
</dbReference>
<feature type="transmembrane region" description="Helical" evidence="13">
    <location>
        <begin position="273"/>
        <end position="293"/>
    </location>
</feature>
<name>A0A109W378_ACTRD</name>
<keyword evidence="7" id="KW-0479">Metal-binding</keyword>
<evidence type="ECO:0000313" key="15">
    <source>
        <dbReference type="Proteomes" id="UP000065220"/>
    </source>
</evidence>
<feature type="transmembrane region" description="Helical" evidence="13">
    <location>
        <begin position="223"/>
        <end position="241"/>
    </location>
</feature>
<dbReference type="NCBIfam" id="TIGR00203">
    <property type="entry name" value="cydB"/>
    <property type="match status" value="1"/>
</dbReference>
<dbReference type="GO" id="GO:0009055">
    <property type="term" value="F:electron transfer activity"/>
    <property type="evidence" value="ECO:0007669"/>
    <property type="project" value="TreeGrafter"/>
</dbReference>
<feature type="region of interest" description="Disordered" evidence="12">
    <location>
        <begin position="355"/>
        <end position="377"/>
    </location>
</feature>
<keyword evidence="11 13" id="KW-0472">Membrane</keyword>